<protein>
    <submittedName>
        <fullName evidence="2">Uncharacterized protein</fullName>
    </submittedName>
</protein>
<proteinExistence type="predicted"/>
<dbReference type="EMBL" id="LSRX01000164">
    <property type="protein sequence ID" value="OLQ06287.1"/>
    <property type="molecule type" value="Genomic_DNA"/>
</dbReference>
<feature type="transmembrane region" description="Helical" evidence="1">
    <location>
        <begin position="115"/>
        <end position="141"/>
    </location>
</feature>
<dbReference type="OrthoDB" id="431350at2759"/>
<keyword evidence="1" id="KW-0812">Transmembrane</keyword>
<reference evidence="2 3" key="1">
    <citation type="submission" date="2016-02" db="EMBL/GenBank/DDBJ databases">
        <title>Genome analysis of coral dinoflagellate symbionts highlights evolutionary adaptations to a symbiotic lifestyle.</title>
        <authorList>
            <person name="Aranda M."/>
            <person name="Li Y."/>
            <person name="Liew Y.J."/>
            <person name="Baumgarten S."/>
            <person name="Simakov O."/>
            <person name="Wilson M."/>
            <person name="Piel J."/>
            <person name="Ashoor H."/>
            <person name="Bougouffa S."/>
            <person name="Bajic V.B."/>
            <person name="Ryu T."/>
            <person name="Ravasi T."/>
            <person name="Bayer T."/>
            <person name="Micklem G."/>
            <person name="Kim H."/>
            <person name="Bhak J."/>
            <person name="Lajeunesse T.C."/>
            <person name="Voolstra C.R."/>
        </authorList>
    </citation>
    <scope>NUCLEOTIDE SEQUENCE [LARGE SCALE GENOMIC DNA]</scope>
    <source>
        <strain evidence="2 3">CCMP2467</strain>
    </source>
</reference>
<feature type="transmembrane region" description="Helical" evidence="1">
    <location>
        <begin position="61"/>
        <end position="81"/>
    </location>
</feature>
<dbReference type="Proteomes" id="UP000186817">
    <property type="component" value="Unassembled WGS sequence"/>
</dbReference>
<keyword evidence="1" id="KW-1133">Transmembrane helix</keyword>
<sequence length="208" mass="22808">MSKPCVLHLLDVGLAQEYTGTCQEYSGYVKKPGFCHNLKQMLVCRQGDYGTAFREWGVLQLYVAVIVAIIVAVVDVIGGYVNVVNVTVNLILQICAAYLFAHLGWFGVVKKDGCFCCIIACCECPPILLFWGILMILWGIGSFSVAFQGIGECAICIIKPIVQFIHAIILFYMGWCCVNLWIQHGKEILPPEVDVTGPQGEQIGAAKA</sequence>
<keyword evidence="1" id="KW-0472">Membrane</keyword>
<evidence type="ECO:0000313" key="3">
    <source>
        <dbReference type="Proteomes" id="UP000186817"/>
    </source>
</evidence>
<dbReference type="AlphaFoldDB" id="A0A1Q9EFY2"/>
<keyword evidence="3" id="KW-1185">Reference proteome</keyword>
<feature type="transmembrane region" description="Helical" evidence="1">
    <location>
        <begin position="87"/>
        <end position="108"/>
    </location>
</feature>
<accession>A0A1Q9EFY2</accession>
<organism evidence="2 3">
    <name type="scientific">Symbiodinium microadriaticum</name>
    <name type="common">Dinoflagellate</name>
    <name type="synonym">Zooxanthella microadriatica</name>
    <dbReference type="NCBI Taxonomy" id="2951"/>
    <lineage>
        <taxon>Eukaryota</taxon>
        <taxon>Sar</taxon>
        <taxon>Alveolata</taxon>
        <taxon>Dinophyceae</taxon>
        <taxon>Suessiales</taxon>
        <taxon>Symbiodiniaceae</taxon>
        <taxon>Symbiodinium</taxon>
    </lineage>
</organism>
<evidence type="ECO:0000313" key="2">
    <source>
        <dbReference type="EMBL" id="OLQ06287.1"/>
    </source>
</evidence>
<name>A0A1Q9EFY2_SYMMI</name>
<gene>
    <name evidence="2" type="ORF">AK812_SmicGene10449</name>
</gene>
<comment type="caution">
    <text evidence="2">The sequence shown here is derived from an EMBL/GenBank/DDBJ whole genome shotgun (WGS) entry which is preliminary data.</text>
</comment>
<feature type="transmembrane region" description="Helical" evidence="1">
    <location>
        <begin position="161"/>
        <end position="182"/>
    </location>
</feature>
<dbReference type="OMA" id="IACCECP"/>
<evidence type="ECO:0000256" key="1">
    <source>
        <dbReference type="SAM" id="Phobius"/>
    </source>
</evidence>